<dbReference type="Proteomes" id="UP000076962">
    <property type="component" value="Unassembled WGS sequence"/>
</dbReference>
<accession>A0A176RT09</accession>
<comment type="caution">
    <text evidence="1">The sequence shown here is derived from an EMBL/GenBank/DDBJ whole genome shotgun (WGS) entry which is preliminary data.</text>
</comment>
<gene>
    <name evidence="1" type="ORF">THIOM_005537</name>
</gene>
<protein>
    <submittedName>
        <fullName evidence="1">Heat shock protein DnaJ</fullName>
    </submittedName>
</protein>
<proteinExistence type="predicted"/>
<keyword evidence="1" id="KW-0346">Stress response</keyword>
<sequence length="220" mass="24633">MHRYFFFSFVFIITQVHATPEVEQQLRECERHFQAKRLTSGSDGTALACYKEVLTKDPSNAKALAGLEKIEARYVTWAKRALDRGQEDKAKRYLASLRLVNPDSPALAELETRLQPNGSTQPAVVPSNESTPQKRAQIVDVGQIYEAINTTDCLTWPSSNIKEKGGKNAWGSFYPKKGDTGIVVSEVKHCHFDDNIYLLKIGQYYVPISSVGVQELPLAQ</sequence>
<dbReference type="AlphaFoldDB" id="A0A176RT09"/>
<organism evidence="1 2">
    <name type="scientific">Candidatus Thiomargarita nelsonii</name>
    <dbReference type="NCBI Taxonomy" id="1003181"/>
    <lineage>
        <taxon>Bacteria</taxon>
        <taxon>Pseudomonadati</taxon>
        <taxon>Pseudomonadota</taxon>
        <taxon>Gammaproteobacteria</taxon>
        <taxon>Thiotrichales</taxon>
        <taxon>Thiotrichaceae</taxon>
        <taxon>Thiomargarita</taxon>
    </lineage>
</organism>
<keyword evidence="2" id="KW-1185">Reference proteome</keyword>
<name>A0A176RT09_9GAMM</name>
<evidence type="ECO:0000313" key="2">
    <source>
        <dbReference type="Proteomes" id="UP000076962"/>
    </source>
</evidence>
<evidence type="ECO:0000313" key="1">
    <source>
        <dbReference type="EMBL" id="OAD18858.1"/>
    </source>
</evidence>
<dbReference type="EMBL" id="LUTY01003061">
    <property type="protein sequence ID" value="OAD18858.1"/>
    <property type="molecule type" value="Genomic_DNA"/>
</dbReference>
<reference evidence="1 2" key="1">
    <citation type="submission" date="2016-05" db="EMBL/GenBank/DDBJ databases">
        <title>Single-cell genome of chain-forming Candidatus Thiomargarita nelsonii and comparison to other large sulfur-oxidizing bacteria.</title>
        <authorList>
            <person name="Winkel M."/>
            <person name="Salman V."/>
            <person name="Woyke T."/>
            <person name="Schulz-Vogt H."/>
            <person name="Richter M."/>
            <person name="Flood B."/>
            <person name="Bailey J."/>
            <person name="Amann R."/>
            <person name="Mussmann M."/>
        </authorList>
    </citation>
    <scope>NUCLEOTIDE SEQUENCE [LARGE SCALE GENOMIC DNA]</scope>
    <source>
        <strain evidence="1 2">THI036</strain>
    </source>
</reference>